<dbReference type="GO" id="GO:0051537">
    <property type="term" value="F:2 iron, 2 sulfur cluster binding"/>
    <property type="evidence" value="ECO:0007669"/>
    <property type="project" value="UniProtKB-KW"/>
</dbReference>
<evidence type="ECO:0000256" key="4">
    <source>
        <dbReference type="ARBA" id="ARBA00022982"/>
    </source>
</evidence>
<dbReference type="GO" id="GO:0046872">
    <property type="term" value="F:metal ion binding"/>
    <property type="evidence" value="ECO:0007669"/>
    <property type="project" value="UniProtKB-KW"/>
</dbReference>
<dbReference type="RefSeq" id="WP_142902961.1">
    <property type="nucleotide sequence ID" value="NZ_ML660088.1"/>
</dbReference>
<evidence type="ECO:0000256" key="9">
    <source>
        <dbReference type="ARBA" id="ARBA00046332"/>
    </source>
</evidence>
<dbReference type="PANTHER" id="PTHR37424:SF1">
    <property type="entry name" value="BACTERIOFERRITIN-ASSOCIATED FERREDOXIN"/>
    <property type="match status" value="1"/>
</dbReference>
<keyword evidence="3" id="KW-0479">Metal-binding</keyword>
<keyword evidence="12" id="KW-1185">Reference proteome</keyword>
<reference evidence="11 12" key="1">
    <citation type="submission" date="2019-06" db="EMBL/GenBank/DDBJ databases">
        <title>Whole genome sequence for Cellvibrionaceae sp. R142.</title>
        <authorList>
            <person name="Wang G."/>
        </authorList>
    </citation>
    <scope>NUCLEOTIDE SEQUENCE [LARGE SCALE GENOMIC DNA]</scope>
    <source>
        <strain evidence="11 12">R142</strain>
    </source>
</reference>
<dbReference type="AlphaFoldDB" id="A0A545U5M0"/>
<protein>
    <recommendedName>
        <fullName evidence="8">Bacterioferritin-associated ferredoxin</fullName>
    </recommendedName>
</protein>
<evidence type="ECO:0000256" key="6">
    <source>
        <dbReference type="ARBA" id="ARBA00023014"/>
    </source>
</evidence>
<evidence type="ECO:0000313" key="12">
    <source>
        <dbReference type="Proteomes" id="UP000319732"/>
    </source>
</evidence>
<evidence type="ECO:0000256" key="5">
    <source>
        <dbReference type="ARBA" id="ARBA00023004"/>
    </source>
</evidence>
<keyword evidence="4" id="KW-0249">Electron transport</keyword>
<dbReference type="InterPro" id="IPR007419">
    <property type="entry name" value="BFD-like_2Fe2S-bd_dom"/>
</dbReference>
<dbReference type="Gene3D" id="1.10.10.1100">
    <property type="entry name" value="BFD-like [2Fe-2S]-binding domain"/>
    <property type="match status" value="1"/>
</dbReference>
<dbReference type="InterPro" id="IPR041854">
    <property type="entry name" value="BFD-like_2Fe2S-bd_dom_sf"/>
</dbReference>
<sequence length="69" mass="7549">MYVCLCKGITDNQIKDAVCGGATTLRKVRNQLGAMSQCGKCAMLTKEIVEDTLAQQHYDATESVFYAVN</sequence>
<evidence type="ECO:0000256" key="8">
    <source>
        <dbReference type="ARBA" id="ARBA00039386"/>
    </source>
</evidence>
<gene>
    <name evidence="11" type="ORF">FKG94_04345</name>
</gene>
<dbReference type="Proteomes" id="UP000319732">
    <property type="component" value="Unassembled WGS sequence"/>
</dbReference>
<evidence type="ECO:0000256" key="2">
    <source>
        <dbReference type="ARBA" id="ARBA00022714"/>
    </source>
</evidence>
<comment type="cofactor">
    <cofactor evidence="7">
        <name>[2Fe-2S] cluster</name>
        <dbReference type="ChEBI" id="CHEBI:190135"/>
    </cofactor>
</comment>
<dbReference type="InterPro" id="IPR052371">
    <property type="entry name" value="BFD-associated_ferredoxin"/>
</dbReference>
<dbReference type="OrthoDB" id="9815350at2"/>
<organism evidence="11 12">
    <name type="scientific">Exilibacterium tricleocarpae</name>
    <dbReference type="NCBI Taxonomy" id="2591008"/>
    <lineage>
        <taxon>Bacteria</taxon>
        <taxon>Pseudomonadati</taxon>
        <taxon>Pseudomonadota</taxon>
        <taxon>Gammaproteobacteria</taxon>
        <taxon>Cellvibrionales</taxon>
        <taxon>Cellvibrionaceae</taxon>
        <taxon>Exilibacterium</taxon>
    </lineage>
</organism>
<proteinExistence type="inferred from homology"/>
<dbReference type="EMBL" id="VHSG01000005">
    <property type="protein sequence ID" value="TQV84756.1"/>
    <property type="molecule type" value="Genomic_DNA"/>
</dbReference>
<comment type="similarity">
    <text evidence="9">Belongs to the Bfd family.</text>
</comment>
<evidence type="ECO:0000259" key="10">
    <source>
        <dbReference type="Pfam" id="PF04324"/>
    </source>
</evidence>
<evidence type="ECO:0000256" key="1">
    <source>
        <dbReference type="ARBA" id="ARBA00022448"/>
    </source>
</evidence>
<keyword evidence="2" id="KW-0001">2Fe-2S</keyword>
<keyword evidence="6" id="KW-0411">Iron-sulfur</keyword>
<dbReference type="Pfam" id="PF04324">
    <property type="entry name" value="Fer2_BFD"/>
    <property type="match status" value="1"/>
</dbReference>
<evidence type="ECO:0000313" key="11">
    <source>
        <dbReference type="EMBL" id="TQV84756.1"/>
    </source>
</evidence>
<dbReference type="PANTHER" id="PTHR37424">
    <property type="entry name" value="BACTERIOFERRITIN-ASSOCIATED FERREDOXIN"/>
    <property type="match status" value="1"/>
</dbReference>
<comment type="caution">
    <text evidence="11">The sequence shown here is derived from an EMBL/GenBank/DDBJ whole genome shotgun (WGS) entry which is preliminary data.</text>
</comment>
<name>A0A545U5M0_9GAMM</name>
<keyword evidence="5" id="KW-0408">Iron</keyword>
<dbReference type="CDD" id="cd19945">
    <property type="entry name" value="Fer2_BFD"/>
    <property type="match status" value="1"/>
</dbReference>
<accession>A0A545U5M0</accession>
<evidence type="ECO:0000256" key="7">
    <source>
        <dbReference type="ARBA" id="ARBA00034078"/>
    </source>
</evidence>
<feature type="domain" description="BFD-like [2Fe-2S]-binding" evidence="10">
    <location>
        <begin position="2"/>
        <end position="50"/>
    </location>
</feature>
<keyword evidence="1" id="KW-0813">Transport</keyword>
<evidence type="ECO:0000256" key="3">
    <source>
        <dbReference type="ARBA" id="ARBA00022723"/>
    </source>
</evidence>